<name>A0A371CDB1_YARLL</name>
<dbReference type="VEuPathDB" id="FungiDB:YALI1_F28212g"/>
<dbReference type="Proteomes" id="UP000256601">
    <property type="component" value="Unassembled WGS sequence"/>
</dbReference>
<dbReference type="Gene3D" id="3.30.310.50">
    <property type="entry name" value="Alpha-D-phosphohexomutase, C-terminal domain"/>
    <property type="match status" value="1"/>
</dbReference>
<evidence type="ECO:0000256" key="5">
    <source>
        <dbReference type="ARBA" id="ARBA00022694"/>
    </source>
</evidence>
<dbReference type="EMBL" id="KZ857326">
    <property type="protein sequence ID" value="RDW28284.1"/>
    <property type="molecule type" value="Genomic_DNA"/>
</dbReference>
<dbReference type="GO" id="GO:0005737">
    <property type="term" value="C:cytoplasm"/>
    <property type="evidence" value="ECO:0007669"/>
    <property type="project" value="UniProtKB-SubCell"/>
</dbReference>
<dbReference type="GO" id="GO:0005634">
    <property type="term" value="C:nucleus"/>
    <property type="evidence" value="ECO:0007669"/>
    <property type="project" value="UniProtKB-SubCell"/>
</dbReference>
<dbReference type="PANTHER" id="PTHR31283:SF5">
    <property type="entry name" value="EKC_KEOPS COMPLEX SUBUNIT LAGE3"/>
    <property type="match status" value="1"/>
</dbReference>
<dbReference type="InterPro" id="IPR015419">
    <property type="entry name" value="CTAG/Pcc1"/>
</dbReference>
<evidence type="ECO:0000313" key="7">
    <source>
        <dbReference type="EMBL" id="RDW28284.1"/>
    </source>
</evidence>
<evidence type="ECO:0000256" key="1">
    <source>
        <dbReference type="ARBA" id="ARBA00004123"/>
    </source>
</evidence>
<dbReference type="AlphaFoldDB" id="A0A371CDB1"/>
<organism evidence="7 8">
    <name type="scientific">Yarrowia lipolytica</name>
    <name type="common">Candida lipolytica</name>
    <dbReference type="NCBI Taxonomy" id="4952"/>
    <lineage>
        <taxon>Eukaryota</taxon>
        <taxon>Fungi</taxon>
        <taxon>Dikarya</taxon>
        <taxon>Ascomycota</taxon>
        <taxon>Saccharomycotina</taxon>
        <taxon>Dipodascomycetes</taxon>
        <taxon>Dipodascales</taxon>
        <taxon>Dipodascales incertae sedis</taxon>
        <taxon>Yarrowia</taxon>
    </lineage>
</organism>
<evidence type="ECO:0000256" key="3">
    <source>
        <dbReference type="ARBA" id="ARBA00007073"/>
    </source>
</evidence>
<evidence type="ECO:0000313" key="8">
    <source>
        <dbReference type="Proteomes" id="UP000256601"/>
    </source>
</evidence>
<dbReference type="VEuPathDB" id="FungiDB:YALI0_F21373g"/>
<dbReference type="PANTHER" id="PTHR31283">
    <property type="entry name" value="EKC/KEOPS COMPLEX SUBUNIT PCC1 FAMILY MEMBER"/>
    <property type="match status" value="1"/>
</dbReference>
<proteinExistence type="inferred from homology"/>
<accession>A0A371CDB1</accession>
<dbReference type="GO" id="GO:0000408">
    <property type="term" value="C:EKC/KEOPS complex"/>
    <property type="evidence" value="ECO:0007669"/>
    <property type="project" value="TreeGrafter"/>
</dbReference>
<comment type="similarity">
    <text evidence="3">Belongs to the CTAG/PCC1 family.</text>
</comment>
<evidence type="ECO:0000256" key="6">
    <source>
        <dbReference type="ARBA" id="ARBA00023242"/>
    </source>
</evidence>
<dbReference type="FunFam" id="3.30.310.50:FF:000005">
    <property type="entry name" value="L antigen family member 3"/>
    <property type="match status" value="1"/>
</dbReference>
<evidence type="ECO:0000256" key="4">
    <source>
        <dbReference type="ARBA" id="ARBA00022490"/>
    </source>
</evidence>
<keyword evidence="4" id="KW-0963">Cytoplasm</keyword>
<protein>
    <submittedName>
        <fullName evidence="7">CTAG/Pcc1 family</fullName>
    </submittedName>
</protein>
<gene>
    <name evidence="7" type="ORF">B0I71DRAFT_127590</name>
</gene>
<sequence>MPGKYTLDVEIPFPNDRQAQIVCTTISQDKPLKADELSHKLTTKGSSLLIHFAAASNRSLRVGVNNMMDNIGTAIECLDELDLDKFGP</sequence>
<reference evidence="7 8" key="1">
    <citation type="submission" date="2018-07" db="EMBL/GenBank/DDBJ databases">
        <title>Draft Genome Assemblies for Five Robust Yarrowia lipolytica Strains Exhibiting High Lipid Production and Pentose Sugar Utilization and Sugar Alcohol Secretion from Undetoxified Lignocellulosic Biomass Hydrolysates.</title>
        <authorList>
            <consortium name="DOE Joint Genome Institute"/>
            <person name="Walker C."/>
            <person name="Ryu S."/>
            <person name="Na H."/>
            <person name="Zane M."/>
            <person name="LaButti K."/>
            <person name="Lipzen A."/>
            <person name="Haridas S."/>
            <person name="Barry K."/>
            <person name="Grigoriev I.V."/>
            <person name="Quarterman J."/>
            <person name="Slininger P."/>
            <person name="Dien B."/>
            <person name="Trinh C.T."/>
        </authorList>
    </citation>
    <scope>NUCLEOTIDE SEQUENCE [LARGE SCALE GENOMIC DNA]</scope>
    <source>
        <strain evidence="7 8">YB392</strain>
    </source>
</reference>
<comment type="subcellular location">
    <subcellularLocation>
        <location evidence="2">Cytoplasm</location>
    </subcellularLocation>
    <subcellularLocation>
        <location evidence="1">Nucleus</location>
    </subcellularLocation>
</comment>
<dbReference type="GO" id="GO:0008033">
    <property type="term" value="P:tRNA processing"/>
    <property type="evidence" value="ECO:0007669"/>
    <property type="project" value="UniProtKB-KW"/>
</dbReference>
<keyword evidence="6" id="KW-0539">Nucleus</keyword>
<keyword evidence="5" id="KW-0819">tRNA processing</keyword>
<evidence type="ECO:0000256" key="2">
    <source>
        <dbReference type="ARBA" id="ARBA00004496"/>
    </source>
</evidence>
<dbReference type="GO" id="GO:0070525">
    <property type="term" value="P:tRNA threonylcarbamoyladenosine metabolic process"/>
    <property type="evidence" value="ECO:0007669"/>
    <property type="project" value="TreeGrafter"/>
</dbReference>
<dbReference type="Pfam" id="PF09341">
    <property type="entry name" value="Pcc1"/>
    <property type="match status" value="1"/>
</dbReference>